<dbReference type="EMBL" id="MPKA01000034">
    <property type="protein sequence ID" value="OLU47838.1"/>
    <property type="molecule type" value="Genomic_DNA"/>
</dbReference>
<keyword evidence="1" id="KW-1133">Transmembrane helix</keyword>
<accession>A0A1U7NQC9</accession>
<name>A0A1U7NQC9_9FIRM</name>
<reference evidence="2 3" key="1">
    <citation type="submission" date="2016-11" db="EMBL/GenBank/DDBJ databases">
        <title>Description of two novel members of the family Erysipelotrichaceae: Ileibacterium lipovorans gen. nov., sp. nov. and Dubosiella newyorkensis, gen. nov., sp. nov.</title>
        <authorList>
            <person name="Cox L.M."/>
            <person name="Sohn J."/>
            <person name="Tyrrell K.L."/>
            <person name="Citron D.M."/>
            <person name="Lawson P.A."/>
            <person name="Patel N.B."/>
            <person name="Iizumi T."/>
            <person name="Perez-Perez G.I."/>
            <person name="Goldstein E.J."/>
            <person name="Blaser M.J."/>
        </authorList>
    </citation>
    <scope>NUCLEOTIDE SEQUENCE [LARGE SCALE GENOMIC DNA]</scope>
    <source>
        <strain evidence="2 3">NYU-BL-A4</strain>
    </source>
</reference>
<feature type="transmembrane region" description="Helical" evidence="1">
    <location>
        <begin position="77"/>
        <end position="102"/>
    </location>
</feature>
<dbReference type="GeneID" id="78274543"/>
<protein>
    <submittedName>
        <fullName evidence="2">Uncharacterized protein</fullName>
    </submittedName>
</protein>
<evidence type="ECO:0000313" key="3">
    <source>
        <dbReference type="Proteomes" id="UP000186705"/>
    </source>
</evidence>
<evidence type="ECO:0000313" key="2">
    <source>
        <dbReference type="EMBL" id="OLU47838.1"/>
    </source>
</evidence>
<keyword evidence="1" id="KW-0472">Membrane</keyword>
<dbReference type="Proteomes" id="UP000186705">
    <property type="component" value="Unassembled WGS sequence"/>
</dbReference>
<feature type="transmembrane region" description="Helical" evidence="1">
    <location>
        <begin position="38"/>
        <end position="57"/>
    </location>
</feature>
<organism evidence="2 3">
    <name type="scientific">Dubosiella newyorkensis</name>
    <dbReference type="NCBI Taxonomy" id="1862672"/>
    <lineage>
        <taxon>Bacteria</taxon>
        <taxon>Bacillati</taxon>
        <taxon>Bacillota</taxon>
        <taxon>Erysipelotrichia</taxon>
        <taxon>Erysipelotrichales</taxon>
        <taxon>Erysipelotrichaceae</taxon>
        <taxon>Dubosiella</taxon>
    </lineage>
</organism>
<keyword evidence="3" id="KW-1185">Reference proteome</keyword>
<comment type="caution">
    <text evidence="2">The sequence shown here is derived from an EMBL/GenBank/DDBJ whole genome shotgun (WGS) entry which is preliminary data.</text>
</comment>
<keyword evidence="1" id="KW-0812">Transmembrane</keyword>
<proteinExistence type="predicted"/>
<evidence type="ECO:0000256" key="1">
    <source>
        <dbReference type="SAM" id="Phobius"/>
    </source>
</evidence>
<dbReference type="RefSeq" id="WP_076340444.1">
    <property type="nucleotide sequence ID" value="NZ_CAPDDE010000013.1"/>
</dbReference>
<gene>
    <name evidence="2" type="ORF">BO225_01065</name>
</gene>
<dbReference type="STRING" id="1862672.BO225_01065"/>
<sequence>MNKYSEDLLQSTVEPSYLMVAFLCDTQYKRLIKIEDDIYTKVSILIAFMAALLIVVVNDMKWKEMFRGWDLSSLIAFIHTGLYQILSLASLLGMLLTTFIALKISVTKREHELDATRFNIPSLYKLPASEVAQKMIDDLCLVIDSFRKELDYKQAMYNGAVRLLTISTVLYVMKVVIENVLG</sequence>
<dbReference type="OrthoDB" id="3034658at2"/>
<dbReference type="AlphaFoldDB" id="A0A1U7NQC9"/>